<reference evidence="15 16" key="1">
    <citation type="journal article" date="2016" name="BMC Genomics">
        <title>Comparative genomic and transcriptomic analyses of the Fuzhuan brick tea-fermentation fungus Aspergillus cristatus.</title>
        <authorList>
            <person name="Ge Y."/>
            <person name="Wang Y."/>
            <person name="Liu Y."/>
            <person name="Tan Y."/>
            <person name="Ren X."/>
            <person name="Zhang X."/>
            <person name="Hyde K.D."/>
            <person name="Liu Y."/>
            <person name="Liu Z."/>
        </authorList>
    </citation>
    <scope>NUCLEOTIDE SEQUENCE [LARGE SCALE GENOMIC DNA]</scope>
    <source>
        <strain evidence="15 16">GZAAS20.1005</strain>
    </source>
</reference>
<feature type="repeat" description="ANK" evidence="11">
    <location>
        <begin position="534"/>
        <end position="566"/>
    </location>
</feature>
<dbReference type="FunFam" id="2.40.160.120:FF:000008">
    <property type="entry name" value="Oxysterol binding protein (Osh1)"/>
    <property type="match status" value="1"/>
</dbReference>
<feature type="region of interest" description="Disordered" evidence="13">
    <location>
        <begin position="384"/>
        <end position="494"/>
    </location>
</feature>
<feature type="compositionally biased region" description="Polar residues" evidence="13">
    <location>
        <begin position="913"/>
        <end position="931"/>
    </location>
</feature>
<dbReference type="GO" id="GO:0097038">
    <property type="term" value="C:perinuclear endoplasmic reticulum"/>
    <property type="evidence" value="ECO:0007669"/>
    <property type="project" value="TreeGrafter"/>
</dbReference>
<dbReference type="PROSITE" id="PS50088">
    <property type="entry name" value="ANK_REPEAT"/>
    <property type="match status" value="3"/>
</dbReference>
<feature type="compositionally biased region" description="Basic and acidic residues" evidence="13">
    <location>
        <begin position="81"/>
        <end position="93"/>
    </location>
</feature>
<dbReference type="Gene3D" id="2.30.29.30">
    <property type="entry name" value="Pleckstrin-homology domain (PH domain)/Phosphotyrosine-binding domain (PTB)"/>
    <property type="match status" value="1"/>
</dbReference>
<dbReference type="Pfam" id="PF01237">
    <property type="entry name" value="Oxysterol_BP"/>
    <property type="match status" value="1"/>
</dbReference>
<dbReference type="EMBL" id="JXNT01000006">
    <property type="protein sequence ID" value="ODM18297.1"/>
    <property type="molecule type" value="Genomic_DNA"/>
</dbReference>
<dbReference type="Gene3D" id="3.30.2180.10">
    <property type="entry name" value="ATP12-like"/>
    <property type="match status" value="1"/>
</dbReference>
<keyword evidence="4" id="KW-0813">Transport</keyword>
<gene>
    <name evidence="15" type="ORF">SI65_06168</name>
</gene>
<comment type="similarity">
    <text evidence="3 12">Belongs to the OSBP family.</text>
</comment>
<dbReference type="SMART" id="SM00233">
    <property type="entry name" value="PH"/>
    <property type="match status" value="1"/>
</dbReference>
<dbReference type="Gene3D" id="3.30.70.3490">
    <property type="match status" value="1"/>
</dbReference>
<dbReference type="VEuPathDB" id="FungiDB:SI65_06168"/>
<dbReference type="STRING" id="573508.A0A1E3BBG1"/>
<feature type="compositionally biased region" description="Basic and acidic residues" evidence="13">
    <location>
        <begin position="1192"/>
        <end position="1205"/>
    </location>
</feature>
<organism evidence="15 16">
    <name type="scientific">Aspergillus cristatus</name>
    <name type="common">Chinese Fuzhuan brick tea-fermentation fungus</name>
    <name type="synonym">Eurotium cristatum</name>
    <dbReference type="NCBI Taxonomy" id="573508"/>
    <lineage>
        <taxon>Eukaryota</taxon>
        <taxon>Fungi</taxon>
        <taxon>Dikarya</taxon>
        <taxon>Ascomycota</taxon>
        <taxon>Pezizomycotina</taxon>
        <taxon>Eurotiomycetes</taxon>
        <taxon>Eurotiomycetidae</taxon>
        <taxon>Eurotiales</taxon>
        <taxon>Aspergillaceae</taxon>
        <taxon>Aspergillus</taxon>
        <taxon>Aspergillus subgen. Aspergillus</taxon>
    </lineage>
</organism>
<feature type="compositionally biased region" description="Pro residues" evidence="13">
    <location>
        <begin position="47"/>
        <end position="56"/>
    </location>
</feature>
<dbReference type="Pfam" id="PF07542">
    <property type="entry name" value="ATP12"/>
    <property type="match status" value="1"/>
</dbReference>
<dbReference type="InterPro" id="IPR000648">
    <property type="entry name" value="Oxysterol-bd"/>
</dbReference>
<dbReference type="SUPFAM" id="SSF144000">
    <property type="entry name" value="Oxysterol-binding protein-like"/>
    <property type="match status" value="1"/>
</dbReference>
<feature type="domain" description="PH" evidence="14">
    <location>
        <begin position="769"/>
        <end position="864"/>
    </location>
</feature>
<feature type="region of interest" description="Disordered" evidence="13">
    <location>
        <begin position="874"/>
        <end position="979"/>
    </location>
</feature>
<dbReference type="InterPro" id="IPR023335">
    <property type="entry name" value="ATP12_ortho_dom_sf"/>
</dbReference>
<dbReference type="InterPro" id="IPR018494">
    <property type="entry name" value="Oxysterol-bd_CS"/>
</dbReference>
<feature type="repeat" description="ANK" evidence="11">
    <location>
        <begin position="676"/>
        <end position="708"/>
    </location>
</feature>
<keyword evidence="9" id="KW-0496">Mitochondrion</keyword>
<evidence type="ECO:0000256" key="13">
    <source>
        <dbReference type="SAM" id="MobiDB-lite"/>
    </source>
</evidence>
<dbReference type="GO" id="GO:0005635">
    <property type="term" value="C:nuclear envelope"/>
    <property type="evidence" value="ECO:0007669"/>
    <property type="project" value="TreeGrafter"/>
</dbReference>
<feature type="region of interest" description="Disordered" evidence="13">
    <location>
        <begin position="1082"/>
        <end position="1175"/>
    </location>
</feature>
<evidence type="ECO:0000313" key="15">
    <source>
        <dbReference type="EMBL" id="ODM18297.1"/>
    </source>
</evidence>
<dbReference type="Gene3D" id="1.25.40.20">
    <property type="entry name" value="Ankyrin repeat-containing domain"/>
    <property type="match status" value="2"/>
</dbReference>
<dbReference type="SMART" id="SM00248">
    <property type="entry name" value="ANK"/>
    <property type="match status" value="3"/>
</dbReference>
<feature type="repeat" description="ANK" evidence="11">
    <location>
        <begin position="569"/>
        <end position="594"/>
    </location>
</feature>
<dbReference type="PROSITE" id="PS01013">
    <property type="entry name" value="OSBP"/>
    <property type="match status" value="1"/>
</dbReference>
<keyword evidence="16" id="KW-1185">Reference proteome</keyword>
<dbReference type="FunFam" id="2.30.29.30:FF:000061">
    <property type="entry name" value="Oxysterol binding protein 1"/>
    <property type="match status" value="1"/>
</dbReference>
<evidence type="ECO:0000256" key="5">
    <source>
        <dbReference type="ARBA" id="ARBA00022553"/>
    </source>
</evidence>
<dbReference type="InterPro" id="IPR011993">
    <property type="entry name" value="PH-like_dom_sf"/>
</dbReference>
<sequence length="1622" mass="180967">MTILTRAPATLSSQLFSTAVRRNASAARFFHSSPLRTAVAHPITAHGPPPKAPAPAPEFGEQQKQEQTPPPQQQQQQAAEEEAKIAETEKETPVRPSKPSALKKRFWKNVDVKKNPEEYQVLLDTRPVRTPTKDILSIPPTKPHLAHAIALEWDVMTSAQQALKHHMIPLTSLTARGADIAREDAQGQTTTREQIVRTTMRYLDTDTLLCWVPEKNPYSPPEVDEKGEKKESLRDVQERVAKDVIAYLSTKVWPGIEIKPILDEGSIIPASQPQATKDIIKTWIYNLQAYDLAGFERGVLGSKSLLIAARLVAEWSENFRHAQNVEQRRFGIEEAAEASTLEVRWQTDMWGEVEDTHDVDKEDVKRQLGSVIVLNIAKAGPYMTERGEEHKRSRSSLALSILHRDKSRGEEIPEEARGSLESTNPPSTVNNDGFLGSPITMSRSNSRRISRQETTTSPPTSADGSLDPAACSQNGGDTVEKLPSIPQGAEGGSVSLEQSVRTFRLFEILRSGDTTAISKAIKEAKDPQGAGTLSGTTVLHLAIQCAEPQVVEYVLSAGEDVDINARDRDGNTALHLAAQLGRGPLVRELLNRPAVNDSLVNYRGQTALDLARTPEIFQQLQLARSLFIDSKTQEIQSIITQERHEKLEKLLEEPRVEGTIDVNSLELVTDPATTQSGGTLLHEGARKKDTKLIQILLMHGADPFRRDKKGKLPQDVTKDDRTKSILKKSPAAAIAQRGIQEKAILGNNTAQALAGRSSIGEPPLAGKDSREMRGYLKKWTNYTTGYKLRWFVLEDGVLSYYKHQDDAGSACRGAINMKIARLNMDPQDKTRFEIHGKSSVKYHLKANHVVEAKRWFWTLNNAIQWAKDEAKEEKRRQNQDAEALRQAKLDQSEGRGLEPSGETKGLAPPSLEMPNSSGSKLSKYTSRTTAESGLGDEEGSIYDPPEQGGPQSDVRVASHGPDGEEDDYGDYASSREVPAGDKDALNITAQSAKIQLELLANVASSLQTEKSSNPDMTISDPAVEQALAAYDAAVSSLKSLVQNLLRISRDRDSYWRYRLGREAHLRNMWEESMARVAQEHEELQSKMGESEEKRRRTKKALKEALEGASANNTRLAAGVSPQVQVTSEGDTPVDADEQQARAEGNAEELPSHIEEDPKKGARSQVCSLYESDDDEEDEFFDALDAGEIEAEDLTKSEEKEEKEQPSDANGELRAVKYREIQPSFKGYEEPIRKRLKMDYDNRPRISLWGILKSMIGKDMTKMTLPVSFNEPTSLLQRVAEDLEYADLLDIASDRSDSMERMVYVAAYAASEYASTIGRVAKPFNPLLGETFEYVRPDKGYRFFVEQVSHHPPIGAAWAESAKWDYYGESALKSKFYGKSFDINLLGTWFLKLRPVSGGEELYTWKKVTSSVVGIITGNPTVDNYGLMEIKNWNTGEVCYLDFKPRGWKAASAYQVTGKVVDSSGSPKWSIGGRWNDKIYARHTPGFEAQVSAQDPESAKTFLVWQSHERPTGIPFNVTPFVITLNALPESLKNYLPPTDTRLRPDQRAMEEGEYDLAAEEKHRVEEKQRAARREREANGVEYHPKWFTKAQCPVTGEEYWAHNGKYWESREAQDWSASEDIF</sequence>
<dbReference type="Pfam" id="PF12796">
    <property type="entry name" value="Ank_2"/>
    <property type="match status" value="1"/>
</dbReference>
<protein>
    <recommendedName>
        <fullName evidence="14">PH domain-containing protein</fullName>
    </recommendedName>
</protein>
<dbReference type="InterPro" id="IPR001849">
    <property type="entry name" value="PH_domain"/>
</dbReference>
<feature type="compositionally biased region" description="Basic and acidic residues" evidence="13">
    <location>
        <begin position="402"/>
        <end position="418"/>
    </location>
</feature>
<keyword evidence="8" id="KW-0446">Lipid-binding</keyword>
<dbReference type="FunFam" id="3.30.70.3490:FF:000010">
    <property type="entry name" value="Oxysterol binding protein (Osh1)"/>
    <property type="match status" value="1"/>
</dbReference>
<comment type="similarity">
    <text evidence="2">Belongs to the ATP12 family.</text>
</comment>
<dbReference type="Pfam" id="PF00169">
    <property type="entry name" value="PH"/>
    <property type="match status" value="1"/>
</dbReference>
<evidence type="ECO:0000256" key="10">
    <source>
        <dbReference type="ARBA" id="ARBA00023186"/>
    </source>
</evidence>
<evidence type="ECO:0000259" key="14">
    <source>
        <dbReference type="PROSITE" id="PS50003"/>
    </source>
</evidence>
<dbReference type="GO" id="GO:0006887">
    <property type="term" value="P:exocytosis"/>
    <property type="evidence" value="ECO:0007669"/>
    <property type="project" value="TreeGrafter"/>
</dbReference>
<feature type="compositionally biased region" description="Polar residues" evidence="13">
    <location>
        <begin position="420"/>
        <end position="431"/>
    </location>
</feature>
<dbReference type="PANTHER" id="PTHR10972:SF205">
    <property type="entry name" value="OXYSTEROL-BINDING PROTEIN 1"/>
    <property type="match status" value="1"/>
</dbReference>
<dbReference type="OrthoDB" id="1854502at2759"/>
<dbReference type="Gene3D" id="1.10.3580.10">
    <property type="entry name" value="ATP12 ATPase"/>
    <property type="match status" value="1"/>
</dbReference>
<dbReference type="PROSITE" id="PS50297">
    <property type="entry name" value="ANK_REP_REGION"/>
    <property type="match status" value="3"/>
</dbReference>
<comment type="subcellular location">
    <subcellularLocation>
        <location evidence="1">Mitochondrion</location>
    </subcellularLocation>
</comment>
<feature type="compositionally biased region" description="Basic and acidic residues" evidence="13">
    <location>
        <begin position="1149"/>
        <end position="1159"/>
    </location>
</feature>
<evidence type="ECO:0000256" key="1">
    <source>
        <dbReference type="ARBA" id="ARBA00004173"/>
    </source>
</evidence>
<evidence type="ECO:0000256" key="7">
    <source>
        <dbReference type="ARBA" id="ARBA00023055"/>
    </source>
</evidence>
<evidence type="ECO:0000256" key="4">
    <source>
        <dbReference type="ARBA" id="ARBA00022448"/>
    </source>
</evidence>
<dbReference type="InterPro" id="IPR036770">
    <property type="entry name" value="Ankyrin_rpt-contain_sf"/>
</dbReference>
<proteinExistence type="inferred from homology"/>
<dbReference type="GO" id="GO:0034727">
    <property type="term" value="P:piecemeal microautophagy of the nucleus"/>
    <property type="evidence" value="ECO:0007669"/>
    <property type="project" value="TreeGrafter"/>
</dbReference>
<dbReference type="SUPFAM" id="SSF48403">
    <property type="entry name" value="Ankyrin repeat"/>
    <property type="match status" value="1"/>
</dbReference>
<dbReference type="InterPro" id="IPR042272">
    <property type="entry name" value="ATP12_ATP_synth-F1-assembly_N"/>
</dbReference>
<evidence type="ECO:0000256" key="2">
    <source>
        <dbReference type="ARBA" id="ARBA00008231"/>
    </source>
</evidence>
<evidence type="ECO:0000256" key="3">
    <source>
        <dbReference type="ARBA" id="ARBA00008842"/>
    </source>
</evidence>
<dbReference type="GO" id="GO:0030011">
    <property type="term" value="P:maintenance of cell polarity"/>
    <property type="evidence" value="ECO:0007669"/>
    <property type="project" value="TreeGrafter"/>
</dbReference>
<feature type="region of interest" description="Disordered" evidence="13">
    <location>
        <begin position="41"/>
        <end position="101"/>
    </location>
</feature>
<dbReference type="GO" id="GO:0043461">
    <property type="term" value="P:proton-transporting ATP synthase complex assembly"/>
    <property type="evidence" value="ECO:0007669"/>
    <property type="project" value="InterPro"/>
</dbReference>
<keyword evidence="10" id="KW-0143">Chaperone</keyword>
<accession>A0A1E3BBG1</accession>
<dbReference type="FunFam" id="1.25.40.20:FF:000281">
    <property type="entry name" value="Oxysterol binding protein (Osh1)"/>
    <property type="match status" value="1"/>
</dbReference>
<dbReference type="SUPFAM" id="SSF160909">
    <property type="entry name" value="ATP12-like"/>
    <property type="match status" value="1"/>
</dbReference>
<dbReference type="Proteomes" id="UP000094569">
    <property type="component" value="Unassembled WGS sequence"/>
</dbReference>
<dbReference type="GO" id="GO:0005886">
    <property type="term" value="C:plasma membrane"/>
    <property type="evidence" value="ECO:0007669"/>
    <property type="project" value="TreeGrafter"/>
</dbReference>
<dbReference type="PANTHER" id="PTHR10972">
    <property type="entry name" value="OXYSTEROL-BINDING PROTEIN-RELATED"/>
    <property type="match status" value="1"/>
</dbReference>
<dbReference type="GO" id="GO:0032934">
    <property type="term" value="F:sterol binding"/>
    <property type="evidence" value="ECO:0007669"/>
    <property type="project" value="TreeGrafter"/>
</dbReference>
<keyword evidence="6" id="KW-0809">Transit peptide</keyword>
<keyword evidence="11" id="KW-0040">ANK repeat</keyword>
<evidence type="ECO:0000256" key="8">
    <source>
        <dbReference type="ARBA" id="ARBA00023121"/>
    </source>
</evidence>
<dbReference type="InterPro" id="IPR002110">
    <property type="entry name" value="Ankyrin_rpt"/>
</dbReference>
<feature type="compositionally biased region" description="Basic and acidic residues" evidence="13">
    <location>
        <begin position="1082"/>
        <end position="1105"/>
    </location>
</feature>
<evidence type="ECO:0000256" key="11">
    <source>
        <dbReference type="PROSITE-ProRule" id="PRU00023"/>
    </source>
</evidence>
<evidence type="ECO:0000313" key="16">
    <source>
        <dbReference type="Proteomes" id="UP000094569"/>
    </source>
</evidence>
<feature type="region of interest" description="Disordered" evidence="13">
    <location>
        <begin position="1190"/>
        <end position="1211"/>
    </location>
</feature>
<evidence type="ECO:0000256" key="12">
    <source>
        <dbReference type="RuleBase" id="RU003844"/>
    </source>
</evidence>
<keyword evidence="5" id="KW-0597">Phosphoprotein</keyword>
<feature type="compositionally biased region" description="Polar residues" evidence="13">
    <location>
        <begin position="452"/>
        <end position="463"/>
    </location>
</feature>
<evidence type="ECO:0000256" key="6">
    <source>
        <dbReference type="ARBA" id="ARBA00022946"/>
    </source>
</evidence>
<dbReference type="GO" id="GO:0005739">
    <property type="term" value="C:mitochondrion"/>
    <property type="evidence" value="ECO:0007669"/>
    <property type="project" value="UniProtKB-SubCell"/>
</dbReference>
<evidence type="ECO:0000256" key="9">
    <source>
        <dbReference type="ARBA" id="ARBA00023128"/>
    </source>
</evidence>
<name>A0A1E3BBG1_ASPCR</name>
<keyword evidence="7" id="KW-0445">Lipid transport</keyword>
<dbReference type="PROSITE" id="PS50003">
    <property type="entry name" value="PH_DOMAIN"/>
    <property type="match status" value="1"/>
</dbReference>
<dbReference type="GO" id="GO:0005829">
    <property type="term" value="C:cytosol"/>
    <property type="evidence" value="ECO:0007669"/>
    <property type="project" value="TreeGrafter"/>
</dbReference>
<dbReference type="GO" id="GO:0006897">
    <property type="term" value="P:endocytosis"/>
    <property type="evidence" value="ECO:0007669"/>
    <property type="project" value="TreeGrafter"/>
</dbReference>
<comment type="caution">
    <text evidence="15">The sequence shown here is derived from an EMBL/GenBank/DDBJ whole genome shotgun (WGS) entry which is preliminary data.</text>
</comment>
<dbReference type="InterPro" id="IPR011419">
    <property type="entry name" value="ATP12_ATP_synth-F1-assembly"/>
</dbReference>
<feature type="compositionally biased region" description="Basic and acidic residues" evidence="13">
    <location>
        <begin position="874"/>
        <end position="896"/>
    </location>
</feature>
<dbReference type="GO" id="GO:0006869">
    <property type="term" value="P:lipid transport"/>
    <property type="evidence" value="ECO:0007669"/>
    <property type="project" value="UniProtKB-KW"/>
</dbReference>
<dbReference type="CDD" id="cd13292">
    <property type="entry name" value="PH_Osh1p_Osh2p_yeast"/>
    <property type="match status" value="1"/>
</dbReference>
<dbReference type="Gene3D" id="2.40.160.120">
    <property type="match status" value="1"/>
</dbReference>
<dbReference type="SUPFAM" id="SSF50729">
    <property type="entry name" value="PH domain-like"/>
    <property type="match status" value="1"/>
</dbReference>
<dbReference type="InterPro" id="IPR037239">
    <property type="entry name" value="OSBP_sf"/>
</dbReference>